<name>A0A1X7HZJ0_9SPHI</name>
<dbReference type="OrthoDB" id="978645at2"/>
<accession>A0A1X7HZJ0</accession>
<keyword evidence="2" id="KW-1185">Reference proteome</keyword>
<dbReference type="STRING" id="561061.SAMN05660862_0271"/>
<protein>
    <submittedName>
        <fullName evidence="1">Uncharacterized protein</fullName>
    </submittedName>
</protein>
<gene>
    <name evidence="1" type="ORF">SAMN05660862_0271</name>
</gene>
<evidence type="ECO:0000313" key="1">
    <source>
        <dbReference type="EMBL" id="SMG07322.1"/>
    </source>
</evidence>
<organism evidence="1 2">
    <name type="scientific">Sphingobacterium psychroaquaticum</name>
    <dbReference type="NCBI Taxonomy" id="561061"/>
    <lineage>
        <taxon>Bacteria</taxon>
        <taxon>Pseudomonadati</taxon>
        <taxon>Bacteroidota</taxon>
        <taxon>Sphingobacteriia</taxon>
        <taxon>Sphingobacteriales</taxon>
        <taxon>Sphingobacteriaceae</taxon>
        <taxon>Sphingobacterium</taxon>
    </lineage>
</organism>
<evidence type="ECO:0000313" key="2">
    <source>
        <dbReference type="Proteomes" id="UP000192980"/>
    </source>
</evidence>
<dbReference type="RefSeq" id="WP_085471176.1">
    <property type="nucleotide sequence ID" value="NZ_CP038029.1"/>
</dbReference>
<sequence>MRKTHWLILTLGLIFFTFNQASAQLSSQHAVGGRFGSATGFNYRYTLAEDRAVEGILSIQSNSKSRRFRMVGLYEFHKPLAENFTWFYGFGGSLGSFKYKSETVQVTNENGQVITSRTNPKSELALSVDGIIGVEYAIPTAPLSISLDLKPYFDFIQESSIKLIDPFGLSIRYKF</sequence>
<dbReference type="Proteomes" id="UP000192980">
    <property type="component" value="Unassembled WGS sequence"/>
</dbReference>
<dbReference type="EMBL" id="FXAU01000001">
    <property type="protein sequence ID" value="SMG07322.1"/>
    <property type="molecule type" value="Genomic_DNA"/>
</dbReference>
<dbReference type="AlphaFoldDB" id="A0A1X7HZJ0"/>
<proteinExistence type="predicted"/>
<reference evidence="1 2" key="1">
    <citation type="submission" date="2017-04" db="EMBL/GenBank/DDBJ databases">
        <authorList>
            <person name="Afonso C.L."/>
            <person name="Miller P.J."/>
            <person name="Scott M.A."/>
            <person name="Spackman E."/>
            <person name="Goraichik I."/>
            <person name="Dimitrov K.M."/>
            <person name="Suarez D.L."/>
            <person name="Swayne D.E."/>
        </authorList>
    </citation>
    <scope>NUCLEOTIDE SEQUENCE [LARGE SCALE GENOMIC DNA]</scope>
    <source>
        <strain evidence="1 2">DSM 22418</strain>
    </source>
</reference>